<accession>A0A1I0L598</accession>
<name>A0A1I0L598_9BACT</name>
<evidence type="ECO:0000313" key="2">
    <source>
        <dbReference type="Proteomes" id="UP000199181"/>
    </source>
</evidence>
<gene>
    <name evidence="1" type="ORF">SAMN05443639_11883</name>
</gene>
<dbReference type="RefSeq" id="WP_093525079.1">
    <property type="nucleotide sequence ID" value="NZ_FOIJ01000018.1"/>
</dbReference>
<keyword evidence="2" id="KW-1185">Reference proteome</keyword>
<protein>
    <recommendedName>
        <fullName evidence="3">Lipoprotein</fullName>
    </recommendedName>
</protein>
<evidence type="ECO:0000313" key="1">
    <source>
        <dbReference type="EMBL" id="SEU34062.1"/>
    </source>
</evidence>
<dbReference type="EMBL" id="FOIJ01000018">
    <property type="protein sequence ID" value="SEU34062.1"/>
    <property type="molecule type" value="Genomic_DNA"/>
</dbReference>
<dbReference type="Proteomes" id="UP000199181">
    <property type="component" value="Unassembled WGS sequence"/>
</dbReference>
<dbReference type="PROSITE" id="PS51257">
    <property type="entry name" value="PROKAR_LIPOPROTEIN"/>
    <property type="match status" value="1"/>
</dbReference>
<sequence length="460" mass="47044">MVGWVRGVGGVFAVGWLLAGCEKAPPAAVAEGAGLEEVRSVAGEGMGGAEGRRALTLGVSQAPRAAVAPNGDVLLAADYEGPVSLGGKPLPFEREVSGPHLLVARLSSRGELRWAQGLVPAGKGAVRAQVGAVAAEPQGGVVLAGTSAGFQLGGAWLAEGPFLARLSPEGRLDWMRSFAGEGPFTVTALAVEPTSGELVMTGDFGGRRDFGTGPLSVPVDRFGAFVARFSAAGEPRWSRALGGPRGDVSARAVAVDAQGELVVAGGYSGAVSFGGATFATVLSRTPYVLALSAEGHHRWSHDVTGAEGTAHAVAVGPERVFVSGTYSGRFFFQRETFQSDWQDGFLIAYDTRGHSRWARSFAASATALATDGAGQVLVAGEHDGGSDWEAGGSAGLYVSKLLPEDGTAVWSRGYTGRGEARAHTLGIDATGQALVAGSLVQARGPGQRPSRAGFLLPVQP</sequence>
<reference evidence="2" key="1">
    <citation type="submission" date="2016-10" db="EMBL/GenBank/DDBJ databases">
        <authorList>
            <person name="Varghese N."/>
            <person name="Submissions S."/>
        </authorList>
    </citation>
    <scope>NUCLEOTIDE SEQUENCE [LARGE SCALE GENOMIC DNA]</scope>
    <source>
        <strain evidence="2">DSM 16858</strain>
    </source>
</reference>
<organism evidence="1 2">
    <name type="scientific">Stigmatella erecta</name>
    <dbReference type="NCBI Taxonomy" id="83460"/>
    <lineage>
        <taxon>Bacteria</taxon>
        <taxon>Pseudomonadati</taxon>
        <taxon>Myxococcota</taxon>
        <taxon>Myxococcia</taxon>
        <taxon>Myxococcales</taxon>
        <taxon>Cystobacterineae</taxon>
        <taxon>Archangiaceae</taxon>
        <taxon>Stigmatella</taxon>
    </lineage>
</organism>
<proteinExistence type="predicted"/>
<dbReference type="PANTHER" id="PTHR35580">
    <property type="entry name" value="CELL SURFACE GLYCOPROTEIN (S-LAYER PROTEIN)-LIKE PROTEIN"/>
    <property type="match status" value="1"/>
</dbReference>
<dbReference type="AlphaFoldDB" id="A0A1I0L598"/>
<dbReference type="InterPro" id="IPR011047">
    <property type="entry name" value="Quinoprotein_ADH-like_sf"/>
</dbReference>
<dbReference type="SUPFAM" id="SSF50998">
    <property type="entry name" value="Quinoprotein alcohol dehydrogenase-like"/>
    <property type="match status" value="1"/>
</dbReference>
<dbReference type="PANTHER" id="PTHR35580:SF1">
    <property type="entry name" value="PHYTASE-LIKE DOMAIN-CONTAINING PROTEIN"/>
    <property type="match status" value="1"/>
</dbReference>
<dbReference type="Gene3D" id="2.80.10.50">
    <property type="match status" value="2"/>
</dbReference>
<dbReference type="InterPro" id="IPR052918">
    <property type="entry name" value="Motility_Chemotaxis_Reg"/>
</dbReference>
<evidence type="ECO:0008006" key="3">
    <source>
        <dbReference type="Google" id="ProtNLM"/>
    </source>
</evidence>